<keyword evidence="1" id="KW-0812">Transmembrane</keyword>
<sequence>MAGEHAQYECPECGKPTLHTRPLVPFNDILHLLLSAFLCGAWIPFWLLLSASHNKYPEPFRCTQCGHVPGHLPGAITMKQHAASVAAKRTAKIDASIRREQKRRAQEPWRRMRQERRRATKAKLAALARRLPGQVDAAMRAAAGKGNDILYHFFQVALGVVVIGGAVLACYAFLIWPWTK</sequence>
<evidence type="ECO:0000313" key="2">
    <source>
        <dbReference type="EMBL" id="KKN79804.1"/>
    </source>
</evidence>
<reference evidence="2" key="1">
    <citation type="journal article" date="2015" name="Nature">
        <title>Complex archaea that bridge the gap between prokaryotes and eukaryotes.</title>
        <authorList>
            <person name="Spang A."/>
            <person name="Saw J.H."/>
            <person name="Jorgensen S.L."/>
            <person name="Zaremba-Niedzwiedzka K."/>
            <person name="Martijn J."/>
            <person name="Lind A.E."/>
            <person name="van Eijk R."/>
            <person name="Schleper C."/>
            <person name="Guy L."/>
            <person name="Ettema T.J."/>
        </authorList>
    </citation>
    <scope>NUCLEOTIDE SEQUENCE</scope>
</reference>
<keyword evidence="1" id="KW-1133">Transmembrane helix</keyword>
<feature type="transmembrane region" description="Helical" evidence="1">
    <location>
        <begin position="149"/>
        <end position="176"/>
    </location>
</feature>
<name>A0A0F9TKN0_9ZZZZ</name>
<protein>
    <recommendedName>
        <fullName evidence="3">LITAF domain-containing protein</fullName>
    </recommendedName>
</protein>
<dbReference type="AlphaFoldDB" id="A0A0F9TKN0"/>
<feature type="transmembrane region" description="Helical" evidence="1">
    <location>
        <begin position="29"/>
        <end position="49"/>
    </location>
</feature>
<organism evidence="2">
    <name type="scientific">marine sediment metagenome</name>
    <dbReference type="NCBI Taxonomy" id="412755"/>
    <lineage>
        <taxon>unclassified sequences</taxon>
        <taxon>metagenomes</taxon>
        <taxon>ecological metagenomes</taxon>
    </lineage>
</organism>
<keyword evidence="1" id="KW-0472">Membrane</keyword>
<evidence type="ECO:0008006" key="3">
    <source>
        <dbReference type="Google" id="ProtNLM"/>
    </source>
</evidence>
<comment type="caution">
    <text evidence="2">The sequence shown here is derived from an EMBL/GenBank/DDBJ whole genome shotgun (WGS) entry which is preliminary data.</text>
</comment>
<proteinExistence type="predicted"/>
<accession>A0A0F9TKN0</accession>
<evidence type="ECO:0000256" key="1">
    <source>
        <dbReference type="SAM" id="Phobius"/>
    </source>
</evidence>
<dbReference type="EMBL" id="LAZR01000242">
    <property type="protein sequence ID" value="KKN79804.1"/>
    <property type="molecule type" value="Genomic_DNA"/>
</dbReference>
<gene>
    <name evidence="2" type="ORF">LCGC14_0336590</name>
</gene>